<accession>A0A379JKA8</accession>
<feature type="transmembrane region" description="Helical" evidence="6">
    <location>
        <begin position="372"/>
        <end position="390"/>
    </location>
</feature>
<evidence type="ECO:0000256" key="1">
    <source>
        <dbReference type="ARBA" id="ARBA00004651"/>
    </source>
</evidence>
<dbReference type="PANTHER" id="PTHR42688:SF1">
    <property type="entry name" value="BLR5212 PROTEIN"/>
    <property type="match status" value="1"/>
</dbReference>
<comment type="subcellular location">
    <subcellularLocation>
        <location evidence="1">Cell membrane</location>
        <topology evidence="1">Multi-pass membrane protein</topology>
    </subcellularLocation>
</comment>
<dbReference type="InterPro" id="IPR036259">
    <property type="entry name" value="MFS_trans_sf"/>
</dbReference>
<feature type="transmembrane region" description="Helical" evidence="6">
    <location>
        <begin position="345"/>
        <end position="366"/>
    </location>
</feature>
<reference evidence="8 9" key="1">
    <citation type="submission" date="2018-06" db="EMBL/GenBank/DDBJ databases">
        <authorList>
            <consortium name="Pathogen Informatics"/>
            <person name="Doyle S."/>
        </authorList>
    </citation>
    <scope>NUCLEOTIDE SEQUENCE [LARGE SCALE GENOMIC DNA]</scope>
    <source>
        <strain evidence="8 9">NCTC1934</strain>
    </source>
</reference>
<organism evidence="8 9">
    <name type="scientific">Nocardia otitidiscaviarum</name>
    <dbReference type="NCBI Taxonomy" id="1823"/>
    <lineage>
        <taxon>Bacteria</taxon>
        <taxon>Bacillati</taxon>
        <taxon>Actinomycetota</taxon>
        <taxon>Actinomycetes</taxon>
        <taxon>Mycobacteriales</taxon>
        <taxon>Nocardiaceae</taxon>
        <taxon>Nocardia</taxon>
    </lineage>
</organism>
<evidence type="ECO:0000256" key="3">
    <source>
        <dbReference type="ARBA" id="ARBA00022692"/>
    </source>
</evidence>
<dbReference type="Proteomes" id="UP000255467">
    <property type="component" value="Unassembled WGS sequence"/>
</dbReference>
<feature type="transmembrane region" description="Helical" evidence="6">
    <location>
        <begin position="42"/>
        <end position="64"/>
    </location>
</feature>
<evidence type="ECO:0000256" key="5">
    <source>
        <dbReference type="ARBA" id="ARBA00023136"/>
    </source>
</evidence>
<keyword evidence="4 6" id="KW-1133">Transmembrane helix</keyword>
<evidence type="ECO:0000256" key="2">
    <source>
        <dbReference type="ARBA" id="ARBA00022475"/>
    </source>
</evidence>
<feature type="transmembrane region" description="Helical" evidence="6">
    <location>
        <begin position="312"/>
        <end position="333"/>
    </location>
</feature>
<dbReference type="InterPro" id="IPR020846">
    <property type="entry name" value="MFS_dom"/>
</dbReference>
<feature type="transmembrane region" description="Helical" evidence="6">
    <location>
        <begin position="227"/>
        <end position="248"/>
    </location>
</feature>
<feature type="domain" description="Major facilitator superfamily (MFS) profile" evidence="7">
    <location>
        <begin position="6"/>
        <end position="398"/>
    </location>
</feature>
<dbReference type="PANTHER" id="PTHR42688">
    <property type="entry name" value="CONSERVED PROTEIN"/>
    <property type="match status" value="1"/>
</dbReference>
<gene>
    <name evidence="8" type="ORF">NCTC1934_06362</name>
</gene>
<feature type="transmembrane region" description="Helical" evidence="6">
    <location>
        <begin position="288"/>
        <end position="306"/>
    </location>
</feature>
<dbReference type="EMBL" id="UGRY01000006">
    <property type="protein sequence ID" value="SUD49012.1"/>
    <property type="molecule type" value="Genomic_DNA"/>
</dbReference>
<feature type="transmembrane region" description="Helical" evidence="6">
    <location>
        <begin position="260"/>
        <end position="281"/>
    </location>
</feature>
<keyword evidence="9" id="KW-1185">Reference proteome</keyword>
<dbReference type="STRING" id="1406858.GCA_000710895_00950"/>
<feature type="transmembrane region" description="Helical" evidence="6">
    <location>
        <begin position="172"/>
        <end position="191"/>
    </location>
</feature>
<dbReference type="Gene3D" id="1.20.1250.20">
    <property type="entry name" value="MFS general substrate transporter like domains"/>
    <property type="match status" value="2"/>
</dbReference>
<name>A0A379JKA8_9NOCA</name>
<evidence type="ECO:0000313" key="9">
    <source>
        <dbReference type="Proteomes" id="UP000255467"/>
    </source>
</evidence>
<feature type="transmembrane region" description="Helical" evidence="6">
    <location>
        <begin position="12"/>
        <end position="30"/>
    </location>
</feature>
<dbReference type="InterPro" id="IPR052425">
    <property type="entry name" value="Uncharacterized_MFS-type"/>
</dbReference>
<proteinExistence type="predicted"/>
<dbReference type="GO" id="GO:0005886">
    <property type="term" value="C:plasma membrane"/>
    <property type="evidence" value="ECO:0007669"/>
    <property type="project" value="UniProtKB-SubCell"/>
</dbReference>
<keyword evidence="5 6" id="KW-0472">Membrane</keyword>
<dbReference type="CDD" id="cd17370">
    <property type="entry name" value="MFS_MJ1317_like"/>
    <property type="match status" value="1"/>
</dbReference>
<evidence type="ECO:0000313" key="8">
    <source>
        <dbReference type="EMBL" id="SUD49012.1"/>
    </source>
</evidence>
<dbReference type="AlphaFoldDB" id="A0A379JKA8"/>
<dbReference type="Pfam" id="PF07690">
    <property type="entry name" value="MFS_1"/>
    <property type="match status" value="1"/>
</dbReference>
<evidence type="ECO:0000259" key="7">
    <source>
        <dbReference type="PROSITE" id="PS50850"/>
    </source>
</evidence>
<dbReference type="PROSITE" id="PS50850">
    <property type="entry name" value="MFS"/>
    <property type="match status" value="1"/>
</dbReference>
<sequence length="398" mass="41163">MRDSTVRPPLGAWRFVFGFGAVSLCADVVYEGARSVTGPFLAALGASAALIGIVTGVGEAAALALRLFSGPLADRTQRFWAWTIAGYALSVLSVPLLGYTGLLWVACALVVTERVGKAVRSPAKDTLLSYATAAAGRGRGFAVHEALDQIGALAGPLLVAGVLAVSDTNYRTAFGVLAVPAVATLALLAWLQLRVPHPERYEVPSEPPATRSTSAVRERLPAVFWRYSAFTAVTLSGFATFGVLSYHLVTAGGMTTAAVAVLYAAAMVVDALTALAAGWTYDRVGARVLTALPLLAALATVFAFAADLRWMLLGALLWGAALGIQESTMRAVVADLVPPHRRATAYGLYAALGGVAAALGGALTGLLYEVSIAALVGTVLAIQVVALALFPRLAAAER</sequence>
<dbReference type="SUPFAM" id="SSF103473">
    <property type="entry name" value="MFS general substrate transporter"/>
    <property type="match status" value="1"/>
</dbReference>
<protein>
    <submittedName>
        <fullName evidence="8">Arabinose efflux permease</fullName>
    </submittedName>
</protein>
<keyword evidence="2" id="KW-1003">Cell membrane</keyword>
<keyword evidence="3 6" id="KW-0812">Transmembrane</keyword>
<feature type="transmembrane region" description="Helical" evidence="6">
    <location>
        <begin position="84"/>
        <end position="111"/>
    </location>
</feature>
<dbReference type="GO" id="GO:0022857">
    <property type="term" value="F:transmembrane transporter activity"/>
    <property type="evidence" value="ECO:0007669"/>
    <property type="project" value="InterPro"/>
</dbReference>
<dbReference type="RefSeq" id="WP_039818788.1">
    <property type="nucleotide sequence ID" value="NZ_UGRY01000006.1"/>
</dbReference>
<dbReference type="InterPro" id="IPR011701">
    <property type="entry name" value="MFS"/>
</dbReference>
<dbReference type="OrthoDB" id="9803985at2"/>
<evidence type="ECO:0000256" key="4">
    <source>
        <dbReference type="ARBA" id="ARBA00022989"/>
    </source>
</evidence>
<evidence type="ECO:0000256" key="6">
    <source>
        <dbReference type="SAM" id="Phobius"/>
    </source>
</evidence>